<feature type="region of interest" description="Disordered" evidence="1">
    <location>
        <begin position="20"/>
        <end position="48"/>
    </location>
</feature>
<dbReference type="EMBL" id="ACKS01000039">
    <property type="protein sequence ID" value="EFA44549.1"/>
    <property type="molecule type" value="Genomic_DNA"/>
</dbReference>
<dbReference type="AlphaFoldDB" id="D1PVH9"/>
<reference evidence="2 3" key="1">
    <citation type="submission" date="2009-10" db="EMBL/GenBank/DDBJ databases">
        <authorList>
            <person name="Qin X."/>
            <person name="Bachman B."/>
            <person name="Battles P."/>
            <person name="Bell A."/>
            <person name="Bess C."/>
            <person name="Bickham C."/>
            <person name="Chaboub L."/>
            <person name="Chen D."/>
            <person name="Coyle M."/>
            <person name="Deiros D.R."/>
            <person name="Dinh H."/>
            <person name="Forbes L."/>
            <person name="Fowler G."/>
            <person name="Francisco L."/>
            <person name="Fu Q."/>
            <person name="Gubbala S."/>
            <person name="Hale W."/>
            <person name="Han Y."/>
            <person name="Hemphill L."/>
            <person name="Highlander S.K."/>
            <person name="Hirani K."/>
            <person name="Hogues M."/>
            <person name="Jackson L."/>
            <person name="Jakkamsetti A."/>
            <person name="Javaid M."/>
            <person name="Jiang H."/>
            <person name="Korchina V."/>
            <person name="Kovar C."/>
            <person name="Lara F."/>
            <person name="Lee S."/>
            <person name="Mata R."/>
            <person name="Mathew T."/>
            <person name="Moen C."/>
            <person name="Morales K."/>
            <person name="Munidasa M."/>
            <person name="Nazareth L."/>
            <person name="Ngo R."/>
            <person name="Nguyen L."/>
            <person name="Okwuonu G."/>
            <person name="Ongeri F."/>
            <person name="Patil S."/>
            <person name="Petrosino J."/>
            <person name="Pham C."/>
            <person name="Pham P."/>
            <person name="Pu L.-L."/>
            <person name="Puazo M."/>
            <person name="Raj R."/>
            <person name="Reid J."/>
            <person name="Rouhana J."/>
            <person name="Saada N."/>
            <person name="Shang Y."/>
            <person name="Simmons D."/>
            <person name="Thornton R."/>
            <person name="Warren J."/>
            <person name="Weissenberger G."/>
            <person name="Zhang J."/>
            <person name="Zhang L."/>
            <person name="Zhou C."/>
            <person name="Zhu D."/>
            <person name="Muzny D."/>
            <person name="Worley K."/>
            <person name="Gibbs R."/>
        </authorList>
    </citation>
    <scope>NUCLEOTIDE SEQUENCE [LARGE SCALE GENOMIC DNA]</scope>
    <source>
        <strain evidence="2 3">DSM 17361</strain>
    </source>
</reference>
<organism evidence="2 3">
    <name type="scientific">Hallella bergensis DSM 17361</name>
    <dbReference type="NCBI Taxonomy" id="585502"/>
    <lineage>
        <taxon>Bacteria</taxon>
        <taxon>Pseudomonadati</taxon>
        <taxon>Bacteroidota</taxon>
        <taxon>Bacteroidia</taxon>
        <taxon>Bacteroidales</taxon>
        <taxon>Prevotellaceae</taxon>
        <taxon>Hallella</taxon>
    </lineage>
</organism>
<keyword evidence="3" id="KW-1185">Reference proteome</keyword>
<dbReference type="Proteomes" id="UP000003160">
    <property type="component" value="Unassembled WGS sequence"/>
</dbReference>
<evidence type="ECO:0000313" key="3">
    <source>
        <dbReference type="Proteomes" id="UP000003160"/>
    </source>
</evidence>
<dbReference type="HOGENOM" id="CLU_2900382_0_0_10"/>
<accession>D1PVH9</accession>
<feature type="compositionally biased region" description="Basic and acidic residues" evidence="1">
    <location>
        <begin position="20"/>
        <end position="30"/>
    </location>
</feature>
<gene>
    <name evidence="2" type="ORF">HMPREF0645_0964</name>
</gene>
<protein>
    <submittedName>
        <fullName evidence="2">Uncharacterized protein</fullName>
    </submittedName>
</protein>
<evidence type="ECO:0000313" key="2">
    <source>
        <dbReference type="EMBL" id="EFA44549.1"/>
    </source>
</evidence>
<sequence length="62" mass="6955">MRSRKDLGQTGYIIDKEEEAAAKSVDRSGEACRPPRPASKGYRKRHDCRAKTTVMPMGNENC</sequence>
<comment type="caution">
    <text evidence="2">The sequence shown here is derived from an EMBL/GenBank/DDBJ whole genome shotgun (WGS) entry which is preliminary data.</text>
</comment>
<proteinExistence type="predicted"/>
<evidence type="ECO:0000256" key="1">
    <source>
        <dbReference type="SAM" id="MobiDB-lite"/>
    </source>
</evidence>
<name>D1PVH9_9BACT</name>